<protein>
    <submittedName>
        <fullName evidence="2">Uncharacterized protein</fullName>
    </submittedName>
</protein>
<comment type="caution">
    <text evidence="2">The sequence shown here is derived from an EMBL/GenBank/DDBJ whole genome shotgun (WGS) entry which is preliminary data.</text>
</comment>
<accession>A0A8B6HKN9</accession>
<feature type="compositionally biased region" description="Pro residues" evidence="1">
    <location>
        <begin position="146"/>
        <end position="161"/>
    </location>
</feature>
<evidence type="ECO:0000313" key="3">
    <source>
        <dbReference type="Proteomes" id="UP000596742"/>
    </source>
</evidence>
<keyword evidence="3" id="KW-1185">Reference proteome</keyword>
<reference evidence="2" key="1">
    <citation type="submission" date="2018-11" db="EMBL/GenBank/DDBJ databases">
        <authorList>
            <person name="Alioto T."/>
            <person name="Alioto T."/>
        </authorList>
    </citation>
    <scope>NUCLEOTIDE SEQUENCE</scope>
</reference>
<feature type="compositionally biased region" description="Low complexity" evidence="1">
    <location>
        <begin position="97"/>
        <end position="110"/>
    </location>
</feature>
<evidence type="ECO:0000313" key="2">
    <source>
        <dbReference type="EMBL" id="VDI80956.1"/>
    </source>
</evidence>
<dbReference type="AlphaFoldDB" id="A0A8B6HKN9"/>
<sequence length="204" mass="21686">MRKNLVSTHTQTSLLPVKIIFLKTKGVPIPFGDHLDWSAFDGLLKINPTVEIKETIDTPGRKAANVQLPGLAELPPIPRLNGQPPAVVPAVTLSPATTKTTRGSTKTFSTNPATQPKVSNTPTIPPPTTTRTTQQTPTVPVRTLPPTQPPTPPPTQPPTPPTTTEATPAPPVIMVQHSLSGISGPSNIISQAQEWIDGSRESSY</sequence>
<feature type="compositionally biased region" description="Low complexity" evidence="1">
    <location>
        <begin position="129"/>
        <end position="145"/>
    </location>
</feature>
<proteinExistence type="predicted"/>
<dbReference type="Proteomes" id="UP000596742">
    <property type="component" value="Unassembled WGS sequence"/>
</dbReference>
<feature type="compositionally biased region" description="Polar residues" evidence="1">
    <location>
        <begin position="111"/>
        <end position="120"/>
    </location>
</feature>
<evidence type="ECO:0000256" key="1">
    <source>
        <dbReference type="SAM" id="MobiDB-lite"/>
    </source>
</evidence>
<organism evidence="2 3">
    <name type="scientific">Mytilus galloprovincialis</name>
    <name type="common">Mediterranean mussel</name>
    <dbReference type="NCBI Taxonomy" id="29158"/>
    <lineage>
        <taxon>Eukaryota</taxon>
        <taxon>Metazoa</taxon>
        <taxon>Spiralia</taxon>
        <taxon>Lophotrochozoa</taxon>
        <taxon>Mollusca</taxon>
        <taxon>Bivalvia</taxon>
        <taxon>Autobranchia</taxon>
        <taxon>Pteriomorphia</taxon>
        <taxon>Mytilida</taxon>
        <taxon>Mytiloidea</taxon>
        <taxon>Mytilidae</taxon>
        <taxon>Mytilinae</taxon>
        <taxon>Mytilus</taxon>
    </lineage>
</organism>
<gene>
    <name evidence="2" type="ORF">MGAL_10B013457</name>
</gene>
<name>A0A8B6HKN9_MYTGA</name>
<feature type="region of interest" description="Disordered" evidence="1">
    <location>
        <begin position="94"/>
        <end position="172"/>
    </location>
</feature>
<dbReference type="EMBL" id="UYJE01010214">
    <property type="protein sequence ID" value="VDI80956.1"/>
    <property type="molecule type" value="Genomic_DNA"/>
</dbReference>